<dbReference type="SUPFAM" id="SSF53597">
    <property type="entry name" value="Dihydrofolate reductase-like"/>
    <property type="match status" value="1"/>
</dbReference>
<dbReference type="GO" id="GO:0005739">
    <property type="term" value="C:mitochondrion"/>
    <property type="evidence" value="ECO:0007669"/>
    <property type="project" value="TreeGrafter"/>
</dbReference>
<dbReference type="AlphaFoldDB" id="A0A5N6KVZ4"/>
<dbReference type="PANTHER" id="PTHR48069">
    <property type="entry name" value="DIHYDROFOLATE REDUCTASE"/>
    <property type="match status" value="1"/>
</dbReference>
<dbReference type="InterPro" id="IPR012259">
    <property type="entry name" value="DHFR"/>
</dbReference>
<dbReference type="GO" id="GO:0046452">
    <property type="term" value="P:dihydrofolate metabolic process"/>
    <property type="evidence" value="ECO:0007669"/>
    <property type="project" value="TreeGrafter"/>
</dbReference>
<keyword evidence="3" id="KW-0554">One-carbon metabolism</keyword>
<keyword evidence="5" id="KW-0560">Oxidoreductase</keyword>
<sequence length="217" mass="23356">MTTAPPPTTLPMKPLTLIVAATRTMGIGNKGTLPWPLLKHEMAYFARTTKRAPPGADPAAQNAVIMGRRTWDSIPAKFRPLTGRLNVVLSRAPGLQAQVGDAALVESSLAAALRRLDELDAQGRVGRVFVIGGGSVYAEALGEGAARATRVLLTRVKTEFECDTRFPLDVESRAAKALGWERCAQDELDGFVGESVDSGDRSEGGVDYEFTLYKRRG</sequence>
<dbReference type="InterPro" id="IPR017925">
    <property type="entry name" value="DHFR_CS"/>
</dbReference>
<evidence type="ECO:0000256" key="6">
    <source>
        <dbReference type="RuleBase" id="RU004474"/>
    </source>
</evidence>
<dbReference type="Proteomes" id="UP000327013">
    <property type="component" value="Unassembled WGS sequence"/>
</dbReference>
<comment type="pathway">
    <text evidence="1">Cofactor biosynthesis; tetrahydrofolate biosynthesis; 5,6,7,8-tetrahydrofolate from 7,8-dihydrofolate: step 1/1.</text>
</comment>
<dbReference type="EC" id="1.5.1.3" evidence="2"/>
<evidence type="ECO:0000256" key="1">
    <source>
        <dbReference type="ARBA" id="ARBA00004903"/>
    </source>
</evidence>
<dbReference type="PROSITE" id="PS51330">
    <property type="entry name" value="DHFR_2"/>
    <property type="match status" value="1"/>
</dbReference>
<accession>A0A5N6KVZ4</accession>
<evidence type="ECO:0000256" key="4">
    <source>
        <dbReference type="ARBA" id="ARBA00022857"/>
    </source>
</evidence>
<dbReference type="PROSITE" id="PS00075">
    <property type="entry name" value="DHFR_1"/>
    <property type="match status" value="1"/>
</dbReference>
<evidence type="ECO:0000313" key="9">
    <source>
        <dbReference type="Proteomes" id="UP000327013"/>
    </source>
</evidence>
<dbReference type="EMBL" id="VIBQ01000014">
    <property type="protein sequence ID" value="KAB8349695.1"/>
    <property type="molecule type" value="Genomic_DNA"/>
</dbReference>
<evidence type="ECO:0000313" key="8">
    <source>
        <dbReference type="EMBL" id="KAB8349695.1"/>
    </source>
</evidence>
<name>A0A5N6KVZ4_9ROSI</name>
<dbReference type="InterPro" id="IPR001796">
    <property type="entry name" value="DHFR_dom"/>
</dbReference>
<comment type="caution">
    <text evidence="8">The sequence shown here is derived from an EMBL/GenBank/DDBJ whole genome shotgun (WGS) entry which is preliminary data.</text>
</comment>
<dbReference type="PANTHER" id="PTHR48069:SF3">
    <property type="entry name" value="DIHYDROFOLATE REDUCTASE"/>
    <property type="match status" value="1"/>
</dbReference>
<evidence type="ECO:0000256" key="2">
    <source>
        <dbReference type="ARBA" id="ARBA00012856"/>
    </source>
</evidence>
<dbReference type="GO" id="GO:0006730">
    <property type="term" value="P:one-carbon metabolic process"/>
    <property type="evidence" value="ECO:0007669"/>
    <property type="project" value="UniProtKB-KW"/>
</dbReference>
<reference evidence="8 9" key="1">
    <citation type="submission" date="2019-06" db="EMBL/GenBank/DDBJ databases">
        <title>A chromosomal-level reference genome of Carpinus fangiana (Coryloideae, Betulaceae).</title>
        <authorList>
            <person name="Yang X."/>
            <person name="Wang Z."/>
            <person name="Zhang L."/>
            <person name="Hao G."/>
            <person name="Liu J."/>
            <person name="Yang Y."/>
        </authorList>
    </citation>
    <scope>NUCLEOTIDE SEQUENCE [LARGE SCALE GENOMIC DNA]</scope>
    <source>
        <strain evidence="8">Cfa_2016G</strain>
        <tissue evidence="8">Leaf</tissue>
    </source>
</reference>
<organism evidence="8 9">
    <name type="scientific">Carpinus fangiana</name>
    <dbReference type="NCBI Taxonomy" id="176857"/>
    <lineage>
        <taxon>Eukaryota</taxon>
        <taxon>Viridiplantae</taxon>
        <taxon>Streptophyta</taxon>
        <taxon>Embryophyta</taxon>
        <taxon>Tracheophyta</taxon>
        <taxon>Spermatophyta</taxon>
        <taxon>Magnoliopsida</taxon>
        <taxon>eudicotyledons</taxon>
        <taxon>Gunneridae</taxon>
        <taxon>Pentapetalae</taxon>
        <taxon>rosids</taxon>
        <taxon>fabids</taxon>
        <taxon>Fagales</taxon>
        <taxon>Betulaceae</taxon>
        <taxon>Carpinus</taxon>
    </lineage>
</organism>
<evidence type="ECO:0000256" key="5">
    <source>
        <dbReference type="ARBA" id="ARBA00023002"/>
    </source>
</evidence>
<dbReference type="OrthoDB" id="766at2759"/>
<dbReference type="UniPathway" id="UPA00077">
    <property type="reaction ID" value="UER00158"/>
</dbReference>
<dbReference type="GO" id="GO:0004146">
    <property type="term" value="F:dihydrofolate reductase activity"/>
    <property type="evidence" value="ECO:0007669"/>
    <property type="project" value="UniProtKB-EC"/>
</dbReference>
<dbReference type="PRINTS" id="PR00070">
    <property type="entry name" value="DHFR"/>
</dbReference>
<dbReference type="InterPro" id="IPR024072">
    <property type="entry name" value="DHFR-like_dom_sf"/>
</dbReference>
<protein>
    <recommendedName>
        <fullName evidence="2">dihydrofolate reductase</fullName>
        <ecNumber evidence="2">1.5.1.3</ecNumber>
    </recommendedName>
</protein>
<dbReference type="GO" id="GO:0046655">
    <property type="term" value="P:folic acid metabolic process"/>
    <property type="evidence" value="ECO:0007669"/>
    <property type="project" value="TreeGrafter"/>
</dbReference>
<evidence type="ECO:0000256" key="3">
    <source>
        <dbReference type="ARBA" id="ARBA00022563"/>
    </source>
</evidence>
<proteinExistence type="inferred from homology"/>
<feature type="domain" description="DHFR" evidence="7">
    <location>
        <begin position="14"/>
        <end position="215"/>
    </location>
</feature>
<dbReference type="GO" id="GO:0050661">
    <property type="term" value="F:NADP binding"/>
    <property type="evidence" value="ECO:0007669"/>
    <property type="project" value="InterPro"/>
</dbReference>
<dbReference type="Gene3D" id="3.40.430.10">
    <property type="entry name" value="Dihydrofolate Reductase, subunit A"/>
    <property type="match status" value="1"/>
</dbReference>
<dbReference type="Pfam" id="PF00186">
    <property type="entry name" value="DHFR_1"/>
    <property type="match status" value="1"/>
</dbReference>
<dbReference type="GO" id="GO:0046654">
    <property type="term" value="P:tetrahydrofolate biosynthetic process"/>
    <property type="evidence" value="ECO:0007669"/>
    <property type="project" value="UniProtKB-UniPathway"/>
</dbReference>
<keyword evidence="9" id="KW-1185">Reference proteome</keyword>
<gene>
    <name evidence="8" type="ORF">FH972_023711</name>
</gene>
<dbReference type="CDD" id="cd00209">
    <property type="entry name" value="DHFR"/>
    <property type="match status" value="1"/>
</dbReference>
<keyword evidence="4" id="KW-0521">NADP</keyword>
<evidence type="ECO:0000259" key="7">
    <source>
        <dbReference type="PROSITE" id="PS51330"/>
    </source>
</evidence>
<comment type="similarity">
    <text evidence="6">Belongs to the dihydrofolate reductase family.</text>
</comment>